<dbReference type="EMBL" id="BAABAT010000156">
    <property type="protein sequence ID" value="GAA4264345.1"/>
    <property type="molecule type" value="Genomic_DNA"/>
</dbReference>
<name>A0ABP8DWH1_9ACTN</name>
<proteinExistence type="predicted"/>
<comment type="caution">
    <text evidence="2">The sequence shown here is derived from an EMBL/GenBank/DDBJ whole genome shotgun (WGS) entry which is preliminary data.</text>
</comment>
<gene>
    <name evidence="2" type="ORF">GCM10022255_117130</name>
</gene>
<organism evidence="2 3">
    <name type="scientific">Dactylosporangium darangshiense</name>
    <dbReference type="NCBI Taxonomy" id="579108"/>
    <lineage>
        <taxon>Bacteria</taxon>
        <taxon>Bacillati</taxon>
        <taxon>Actinomycetota</taxon>
        <taxon>Actinomycetes</taxon>
        <taxon>Micromonosporales</taxon>
        <taxon>Micromonosporaceae</taxon>
        <taxon>Dactylosporangium</taxon>
    </lineage>
</organism>
<accession>A0ABP8DWH1</accession>
<feature type="region of interest" description="Disordered" evidence="1">
    <location>
        <begin position="1"/>
        <end position="26"/>
    </location>
</feature>
<keyword evidence="3" id="KW-1185">Reference proteome</keyword>
<evidence type="ECO:0000313" key="3">
    <source>
        <dbReference type="Proteomes" id="UP001500620"/>
    </source>
</evidence>
<evidence type="ECO:0000313" key="2">
    <source>
        <dbReference type="EMBL" id="GAA4264345.1"/>
    </source>
</evidence>
<evidence type="ECO:0000256" key="1">
    <source>
        <dbReference type="SAM" id="MobiDB-lite"/>
    </source>
</evidence>
<reference evidence="3" key="1">
    <citation type="journal article" date="2019" name="Int. J. Syst. Evol. Microbiol.">
        <title>The Global Catalogue of Microorganisms (GCM) 10K type strain sequencing project: providing services to taxonomists for standard genome sequencing and annotation.</title>
        <authorList>
            <consortium name="The Broad Institute Genomics Platform"/>
            <consortium name="The Broad Institute Genome Sequencing Center for Infectious Disease"/>
            <person name="Wu L."/>
            <person name="Ma J."/>
        </authorList>
    </citation>
    <scope>NUCLEOTIDE SEQUENCE [LARGE SCALE GENOMIC DNA]</scope>
    <source>
        <strain evidence="3">JCM 17441</strain>
    </source>
</reference>
<protein>
    <submittedName>
        <fullName evidence="2">Uncharacterized protein</fullName>
    </submittedName>
</protein>
<dbReference type="Proteomes" id="UP001500620">
    <property type="component" value="Unassembled WGS sequence"/>
</dbReference>
<sequence>MDVRDQVKRLHALGPFPSEDDDSDTADQTLAAIEHALLAIERPLSDDEAALLDRFVRPRQLLRYGLDLASSRRDRPDTAAIDRADRGRQSLGAALVA</sequence>